<evidence type="ECO:0000313" key="2">
    <source>
        <dbReference type="WBParaSite" id="ES5_v2.g16218.t1"/>
    </source>
</evidence>
<dbReference type="WBParaSite" id="ES5_v2.g16218.t1">
    <property type="protein sequence ID" value="ES5_v2.g16218.t1"/>
    <property type="gene ID" value="ES5_v2.g16218"/>
</dbReference>
<protein>
    <submittedName>
        <fullName evidence="2">Uncharacterized protein</fullName>
    </submittedName>
</protein>
<organism evidence="1 2">
    <name type="scientific">Panagrolaimus sp. ES5</name>
    <dbReference type="NCBI Taxonomy" id="591445"/>
    <lineage>
        <taxon>Eukaryota</taxon>
        <taxon>Metazoa</taxon>
        <taxon>Ecdysozoa</taxon>
        <taxon>Nematoda</taxon>
        <taxon>Chromadorea</taxon>
        <taxon>Rhabditida</taxon>
        <taxon>Tylenchina</taxon>
        <taxon>Panagrolaimomorpha</taxon>
        <taxon>Panagrolaimoidea</taxon>
        <taxon>Panagrolaimidae</taxon>
        <taxon>Panagrolaimus</taxon>
    </lineage>
</organism>
<accession>A0AC34FG61</accession>
<dbReference type="Proteomes" id="UP000887579">
    <property type="component" value="Unplaced"/>
</dbReference>
<evidence type="ECO:0000313" key="1">
    <source>
        <dbReference type="Proteomes" id="UP000887579"/>
    </source>
</evidence>
<reference evidence="2" key="1">
    <citation type="submission" date="2022-11" db="UniProtKB">
        <authorList>
            <consortium name="WormBaseParasite"/>
        </authorList>
    </citation>
    <scope>IDENTIFICATION</scope>
</reference>
<sequence length="546" mass="61935">MTMNNNDHVIFNGEHHPYLTSSSQDLDLQKIANVLRNCEENCCVIKLWIPKLVVRSYGKERRFFCPPPIISLSGNGWAFNKTQLIYNLSNYREELQNKLWNATPQTSATDSEIKRIKTLFNKIPDLPLAMVLKVGINNGTTPFCAAVEDSKNSKMIKTLFISSTDRRQYFKLSCEITQYLGPSTLFPARIIGNFESSEIRVISKPAKRQSARTSDAAYVNLKSGMQVALFCRKKTSSVPIRYLYAEEPIIIPSTDRWSSFYIYAVDTDENADLEKAFVIRQGFIYYNHVVRIVDAVTGVSTPNLILRKVEKNVVQISVQTNEPVAMLQRVAFQFCDTASSYFAISGNSIIQQNTHVISSEAHEAEDCIAWTITNSEYIEFKYFETMGPTVEQITPFPFIKSAQLEGIHENNNTVIEFYGINLGRHLSVYFGLVSSEIISVNCSYIRCFVPSLADVGQYSQMGIHKTSKNQSYQVPISLIRNDGVVYPTDIEFEYSTYSAGKIGKIVNKNPLKFTGNNEEEENEPPSQFEEEPLTNNEESEEDEEEV</sequence>
<name>A0AC34FG61_9BILA</name>
<proteinExistence type="predicted"/>